<gene>
    <name evidence="2" type="ORF">ACFPBZ_23405</name>
</gene>
<dbReference type="InterPro" id="IPR029068">
    <property type="entry name" value="Glyas_Bleomycin-R_OHBP_Dase"/>
</dbReference>
<dbReference type="Pfam" id="PF00903">
    <property type="entry name" value="Glyoxalase"/>
    <property type="match status" value="1"/>
</dbReference>
<dbReference type="Gene3D" id="3.10.180.10">
    <property type="entry name" value="2,3-Dihydroxybiphenyl 1,2-Dioxygenase, domain 1"/>
    <property type="match status" value="1"/>
</dbReference>
<sequence length="160" mass="17027">MLTPDVTNAATTIHGGARISLRAIGHLLGMPTMPAVHHVALSVRDLAVSEPFYVKLFGAEPAMTLSDGPFRRRVFALADGQLFGLTQHETVSSDDRFDPARVGLDHVGFGCSDADAVAAWRDHLDEAGIEHSGIVEADYGLALSVKDPDGNALEFFMLGG</sequence>
<dbReference type="InterPro" id="IPR004360">
    <property type="entry name" value="Glyas_Fos-R_dOase_dom"/>
</dbReference>
<organism evidence="2 3">
    <name type="scientific">Actinomycetospora atypica</name>
    <dbReference type="NCBI Taxonomy" id="1290095"/>
    <lineage>
        <taxon>Bacteria</taxon>
        <taxon>Bacillati</taxon>
        <taxon>Actinomycetota</taxon>
        <taxon>Actinomycetes</taxon>
        <taxon>Pseudonocardiales</taxon>
        <taxon>Pseudonocardiaceae</taxon>
        <taxon>Actinomycetospora</taxon>
    </lineage>
</organism>
<reference evidence="3" key="1">
    <citation type="journal article" date="2019" name="Int. J. Syst. Evol. Microbiol.">
        <title>The Global Catalogue of Microorganisms (GCM) 10K type strain sequencing project: providing services to taxonomists for standard genome sequencing and annotation.</title>
        <authorList>
            <consortium name="The Broad Institute Genomics Platform"/>
            <consortium name="The Broad Institute Genome Sequencing Center for Infectious Disease"/>
            <person name="Wu L."/>
            <person name="Ma J."/>
        </authorList>
    </citation>
    <scope>NUCLEOTIDE SEQUENCE [LARGE SCALE GENOMIC DNA]</scope>
    <source>
        <strain evidence="3">CGMCC 4.7093</strain>
    </source>
</reference>
<dbReference type="PROSITE" id="PS51819">
    <property type="entry name" value="VOC"/>
    <property type="match status" value="1"/>
</dbReference>
<keyword evidence="3" id="KW-1185">Reference proteome</keyword>
<dbReference type="InterPro" id="IPR037523">
    <property type="entry name" value="VOC_core"/>
</dbReference>
<dbReference type="RefSeq" id="WP_378038517.1">
    <property type="nucleotide sequence ID" value="NZ_JBHSIV010000032.1"/>
</dbReference>
<dbReference type="CDD" id="cd06587">
    <property type="entry name" value="VOC"/>
    <property type="match status" value="1"/>
</dbReference>
<dbReference type="EMBL" id="JBHSIV010000032">
    <property type="protein sequence ID" value="MFC5065182.1"/>
    <property type="molecule type" value="Genomic_DNA"/>
</dbReference>
<evidence type="ECO:0000259" key="1">
    <source>
        <dbReference type="PROSITE" id="PS51819"/>
    </source>
</evidence>
<dbReference type="Proteomes" id="UP001595947">
    <property type="component" value="Unassembled WGS sequence"/>
</dbReference>
<evidence type="ECO:0000313" key="2">
    <source>
        <dbReference type="EMBL" id="MFC5065182.1"/>
    </source>
</evidence>
<comment type="caution">
    <text evidence="2">The sequence shown here is derived from an EMBL/GenBank/DDBJ whole genome shotgun (WGS) entry which is preliminary data.</text>
</comment>
<protein>
    <submittedName>
        <fullName evidence="2">VOC family protein</fullName>
    </submittedName>
</protein>
<accession>A0ABV9YTA1</accession>
<dbReference type="SUPFAM" id="SSF54593">
    <property type="entry name" value="Glyoxalase/Bleomycin resistance protein/Dihydroxybiphenyl dioxygenase"/>
    <property type="match status" value="1"/>
</dbReference>
<evidence type="ECO:0000313" key="3">
    <source>
        <dbReference type="Proteomes" id="UP001595947"/>
    </source>
</evidence>
<proteinExistence type="predicted"/>
<dbReference type="PANTHER" id="PTHR21366">
    <property type="entry name" value="GLYOXALASE FAMILY PROTEIN"/>
    <property type="match status" value="1"/>
</dbReference>
<name>A0ABV9YTA1_9PSEU</name>
<feature type="domain" description="VOC" evidence="1">
    <location>
        <begin position="35"/>
        <end position="158"/>
    </location>
</feature>
<dbReference type="InterPro" id="IPR050383">
    <property type="entry name" value="GlyoxalaseI/FosfomycinResist"/>
</dbReference>